<dbReference type="Proteomes" id="UP000008021">
    <property type="component" value="Chromosome 11"/>
</dbReference>
<reference evidence="4" key="1">
    <citation type="submission" date="2015-04" db="UniProtKB">
        <authorList>
            <consortium name="EnsemblPlants"/>
        </authorList>
    </citation>
    <scope>IDENTIFICATION</scope>
</reference>
<dbReference type="Pfam" id="PF23598">
    <property type="entry name" value="LRR_14"/>
    <property type="match status" value="1"/>
</dbReference>
<keyword evidence="1" id="KW-0677">Repeat</keyword>
<organism evidence="4">
    <name type="scientific">Oryza meridionalis</name>
    <dbReference type="NCBI Taxonomy" id="40149"/>
    <lineage>
        <taxon>Eukaryota</taxon>
        <taxon>Viridiplantae</taxon>
        <taxon>Streptophyta</taxon>
        <taxon>Embryophyta</taxon>
        <taxon>Tracheophyta</taxon>
        <taxon>Spermatophyta</taxon>
        <taxon>Magnoliopsida</taxon>
        <taxon>Liliopsida</taxon>
        <taxon>Poales</taxon>
        <taxon>Poaceae</taxon>
        <taxon>BOP clade</taxon>
        <taxon>Oryzoideae</taxon>
        <taxon>Oryzeae</taxon>
        <taxon>Oryzinae</taxon>
        <taxon>Oryza</taxon>
    </lineage>
</organism>
<sequence length="370" mass="41477">MSRNENFVSNLPTHLQHQVEVRRTRSATNTTTTARRPWRRRLSTVCGPMALDDDDRKVVHPMDQMVDQVLKKLPQEYRLNVIDLGGCQTLRTRRLNKICELVPSLRIGPKMEVLKHVQIQDGGDELVRVGALERLRKLGVVLDGREDNMARLYRVIGRRSDTLRSLSVWITAPSMAAGNGGFVTLGSKRDDDDDGNNTGSGAPSSVVLPEKLESLNLKCFKGNKFKPAGYSIPHCIQGHQYLSKITLRHSLLNKEGLRELGKLKSLRCLKLRHESYMEAEVTLSEGEFLDLRLLVLDQVSVKMTKLVFEARAAPKLEKIVWNLDKTTTSVEIAADNISGIDNLTGLKELKINDVAYPKPFPFSTTSPASK</sequence>
<name>A0A0E0F864_9ORYZ</name>
<dbReference type="AlphaFoldDB" id="A0A0E0F864"/>
<evidence type="ECO:0000259" key="3">
    <source>
        <dbReference type="Pfam" id="PF23598"/>
    </source>
</evidence>
<evidence type="ECO:0000313" key="4">
    <source>
        <dbReference type="EnsemblPlants" id="OMERI11G17760.1"/>
    </source>
</evidence>
<dbReference type="InterPro" id="IPR032675">
    <property type="entry name" value="LRR_dom_sf"/>
</dbReference>
<dbReference type="InterPro" id="IPR055414">
    <property type="entry name" value="LRR_R13L4/SHOC2-like"/>
</dbReference>
<protein>
    <recommendedName>
        <fullName evidence="3">Disease resistance R13L4/SHOC-2-like LRR domain-containing protein</fullName>
    </recommendedName>
</protein>
<dbReference type="STRING" id="40149.A0A0E0F864"/>
<dbReference type="Gramene" id="OMERI11G17760.1">
    <property type="protein sequence ID" value="OMERI11G17760.1"/>
    <property type="gene ID" value="OMERI11G17760"/>
</dbReference>
<evidence type="ECO:0000313" key="5">
    <source>
        <dbReference type="Proteomes" id="UP000008021"/>
    </source>
</evidence>
<feature type="domain" description="Disease resistance R13L4/SHOC-2-like LRR" evidence="3">
    <location>
        <begin position="111"/>
        <end position="351"/>
    </location>
</feature>
<dbReference type="HOGENOM" id="CLU_063774_0_0_1"/>
<dbReference type="Gene3D" id="3.80.10.10">
    <property type="entry name" value="Ribonuclease Inhibitor"/>
    <property type="match status" value="1"/>
</dbReference>
<dbReference type="SUPFAM" id="SSF52047">
    <property type="entry name" value="RNI-like"/>
    <property type="match status" value="1"/>
</dbReference>
<evidence type="ECO:0000256" key="2">
    <source>
        <dbReference type="SAM" id="MobiDB-lite"/>
    </source>
</evidence>
<dbReference type="EnsemblPlants" id="OMERI11G17760.1">
    <property type="protein sequence ID" value="OMERI11G17760.1"/>
    <property type="gene ID" value="OMERI11G17760"/>
</dbReference>
<reference evidence="4" key="2">
    <citation type="submission" date="2018-05" db="EMBL/GenBank/DDBJ databases">
        <title>OmerRS3 (Oryza meridionalis Reference Sequence Version 3).</title>
        <authorList>
            <person name="Zhang J."/>
            <person name="Kudrna D."/>
            <person name="Lee S."/>
            <person name="Talag J."/>
            <person name="Welchert J."/>
            <person name="Wing R.A."/>
        </authorList>
    </citation>
    <scope>NUCLEOTIDE SEQUENCE [LARGE SCALE GENOMIC DNA]</scope>
    <source>
        <strain evidence="4">cv. OR44</strain>
    </source>
</reference>
<proteinExistence type="predicted"/>
<accession>A0A0E0F864</accession>
<feature type="region of interest" description="Disordered" evidence="2">
    <location>
        <begin position="185"/>
        <end position="205"/>
    </location>
</feature>
<keyword evidence="5" id="KW-1185">Reference proteome</keyword>
<evidence type="ECO:0000256" key="1">
    <source>
        <dbReference type="ARBA" id="ARBA00022737"/>
    </source>
</evidence>